<dbReference type="Gene3D" id="3.40.50.10330">
    <property type="entry name" value="Probable inorganic polyphosphate/atp-NAD kinase, domain 1"/>
    <property type="match status" value="1"/>
</dbReference>
<accession>X6NN00</accession>
<proteinExistence type="inferred from homology"/>
<protein>
    <recommendedName>
        <fullName evidence="4">NAD(+) kinase</fullName>
    </recommendedName>
</protein>
<dbReference type="GO" id="GO:0003951">
    <property type="term" value="F:NAD+ kinase activity"/>
    <property type="evidence" value="ECO:0007669"/>
    <property type="project" value="InterPro"/>
</dbReference>
<dbReference type="EMBL" id="ASPP01007470">
    <property type="protein sequence ID" value="ETO27079.1"/>
    <property type="molecule type" value="Genomic_DNA"/>
</dbReference>
<dbReference type="InterPro" id="IPR016064">
    <property type="entry name" value="NAD/diacylglycerol_kinase_sf"/>
</dbReference>
<evidence type="ECO:0000313" key="2">
    <source>
        <dbReference type="EMBL" id="ETO27079.1"/>
    </source>
</evidence>
<gene>
    <name evidence="2" type="ORF">RFI_10051</name>
</gene>
<reference evidence="2 3" key="1">
    <citation type="journal article" date="2013" name="Curr. Biol.">
        <title>The Genome of the Foraminiferan Reticulomyxa filosa.</title>
        <authorList>
            <person name="Glockner G."/>
            <person name="Hulsmann N."/>
            <person name="Schleicher M."/>
            <person name="Noegel A.A."/>
            <person name="Eichinger L."/>
            <person name="Gallinger C."/>
            <person name="Pawlowski J."/>
            <person name="Sierra R."/>
            <person name="Euteneuer U."/>
            <person name="Pillet L."/>
            <person name="Moustafa A."/>
            <person name="Platzer M."/>
            <person name="Groth M."/>
            <person name="Szafranski K."/>
            <person name="Schliwa M."/>
        </authorList>
    </citation>
    <scope>NUCLEOTIDE SEQUENCE [LARGE SCALE GENOMIC DNA]</scope>
</reference>
<sequence>MCNEKKKAISLDDPGDGIDFMVCLGGDGTLLHLISLFQSEKTVPPVMVFASGSLGFLTPYDFSNYRKHIKQLLKSNTPHFVTFRLRLEGRIYRFNANKSNMNPNEIEDIDDGDASDSETSTSISTAAFASAIASANAAANAASGTSNNPNSINTTLIRSASLKSRDSPVLTWSVEGSIHRSLHGQIIDELRTPSSIDGILGEEDRSLKFVRTVSIKGMESDQKFQVCLFFTLPFEFPLQEEGRGREGKERGGGKKKTPIFFLFFF</sequence>
<dbReference type="OrthoDB" id="24581at2759"/>
<evidence type="ECO:0008006" key="4">
    <source>
        <dbReference type="Google" id="ProtNLM"/>
    </source>
</evidence>
<name>X6NN00_RETFI</name>
<dbReference type="GO" id="GO:0006741">
    <property type="term" value="P:NADP+ biosynthetic process"/>
    <property type="evidence" value="ECO:0007669"/>
    <property type="project" value="InterPro"/>
</dbReference>
<dbReference type="SUPFAM" id="SSF111331">
    <property type="entry name" value="NAD kinase/diacylglycerol kinase-like"/>
    <property type="match status" value="1"/>
</dbReference>
<dbReference type="InterPro" id="IPR017438">
    <property type="entry name" value="ATP-NAD_kinase_N"/>
</dbReference>
<comment type="caution">
    <text evidence="2">The sequence shown here is derived from an EMBL/GenBank/DDBJ whole genome shotgun (WGS) entry which is preliminary data.</text>
</comment>
<dbReference type="PANTHER" id="PTHR20275:SF0">
    <property type="entry name" value="NAD KINASE"/>
    <property type="match status" value="1"/>
</dbReference>
<dbReference type="AlphaFoldDB" id="X6NN00"/>
<dbReference type="Proteomes" id="UP000023152">
    <property type="component" value="Unassembled WGS sequence"/>
</dbReference>
<organism evidence="2 3">
    <name type="scientific">Reticulomyxa filosa</name>
    <dbReference type="NCBI Taxonomy" id="46433"/>
    <lineage>
        <taxon>Eukaryota</taxon>
        <taxon>Sar</taxon>
        <taxon>Rhizaria</taxon>
        <taxon>Retaria</taxon>
        <taxon>Foraminifera</taxon>
        <taxon>Monothalamids</taxon>
        <taxon>Reticulomyxidae</taxon>
        <taxon>Reticulomyxa</taxon>
    </lineage>
</organism>
<evidence type="ECO:0000313" key="3">
    <source>
        <dbReference type="Proteomes" id="UP000023152"/>
    </source>
</evidence>
<dbReference type="InterPro" id="IPR002504">
    <property type="entry name" value="NADK"/>
</dbReference>
<dbReference type="PANTHER" id="PTHR20275">
    <property type="entry name" value="NAD KINASE"/>
    <property type="match status" value="1"/>
</dbReference>
<comment type="similarity">
    <text evidence="1">Belongs to the NAD kinase family.</text>
</comment>
<keyword evidence="3" id="KW-1185">Reference proteome</keyword>
<evidence type="ECO:0000256" key="1">
    <source>
        <dbReference type="ARBA" id="ARBA00010995"/>
    </source>
</evidence>
<dbReference type="Pfam" id="PF01513">
    <property type="entry name" value="NAD_kinase"/>
    <property type="match status" value="1"/>
</dbReference>